<keyword evidence="2" id="KW-1185">Reference proteome</keyword>
<dbReference type="RefSeq" id="WP_344915561.1">
    <property type="nucleotide sequence ID" value="NZ_BAAAYO010000015.1"/>
</dbReference>
<reference evidence="1 2" key="1">
    <citation type="submission" date="2024-09" db="EMBL/GenBank/DDBJ databases">
        <authorList>
            <person name="Sun Q."/>
            <person name="Mori K."/>
        </authorList>
    </citation>
    <scope>NUCLEOTIDE SEQUENCE [LARGE SCALE GENOMIC DNA]</scope>
    <source>
        <strain evidence="1 2">JCM 12520</strain>
    </source>
</reference>
<dbReference type="Proteomes" id="UP001589619">
    <property type="component" value="Unassembled WGS sequence"/>
</dbReference>
<name>A0ABV5W5L4_9BACL</name>
<gene>
    <name evidence="1" type="ORF">ACFFNY_30195</name>
</gene>
<accession>A0ABV5W5L4</accession>
<organism evidence="1 2">
    <name type="scientific">Paenibacillus hodogayensis</name>
    <dbReference type="NCBI Taxonomy" id="279208"/>
    <lineage>
        <taxon>Bacteria</taxon>
        <taxon>Bacillati</taxon>
        <taxon>Bacillota</taxon>
        <taxon>Bacilli</taxon>
        <taxon>Bacillales</taxon>
        <taxon>Paenibacillaceae</taxon>
        <taxon>Paenibacillus</taxon>
    </lineage>
</organism>
<evidence type="ECO:0000313" key="1">
    <source>
        <dbReference type="EMBL" id="MFB9755874.1"/>
    </source>
</evidence>
<evidence type="ECO:0000313" key="2">
    <source>
        <dbReference type="Proteomes" id="UP001589619"/>
    </source>
</evidence>
<sequence>MSLLNDTEKVESLISILDNHIDKLPHEDSFANYLETIRFFLKTKDPIIQKSAVSTSSILIENVAYNLYTKINLRQAAGTLIGAFDKVGYTDAVDTAAVILKFEELLQQMSAEEAINVYVDRWRTEEKSL</sequence>
<dbReference type="EMBL" id="JBHMAG010000019">
    <property type="protein sequence ID" value="MFB9755874.1"/>
    <property type="molecule type" value="Genomic_DNA"/>
</dbReference>
<proteinExistence type="predicted"/>
<protein>
    <submittedName>
        <fullName evidence="1">Uncharacterized protein</fullName>
    </submittedName>
</protein>
<comment type="caution">
    <text evidence="1">The sequence shown here is derived from an EMBL/GenBank/DDBJ whole genome shotgun (WGS) entry which is preliminary data.</text>
</comment>